<keyword evidence="3" id="KW-1185">Reference proteome</keyword>
<name>Q8ZYF1_PYRAE</name>
<dbReference type="HOGENOM" id="CLU_1976614_0_0_2"/>
<protein>
    <submittedName>
        <fullName evidence="2">Uncharacterized protein</fullName>
    </submittedName>
</protein>
<accession>Q8ZYF1</accession>
<dbReference type="EMBL" id="AE009441">
    <property type="protein sequence ID" value="AAL63042.1"/>
    <property type="molecule type" value="Genomic_DNA"/>
</dbReference>
<organism evidence="2 3">
    <name type="scientific">Pyrobaculum aerophilum (strain ATCC 51768 / DSM 7523 / JCM 9630 / CIP 104966 / NBRC 100827 / IM2)</name>
    <dbReference type="NCBI Taxonomy" id="178306"/>
    <lineage>
        <taxon>Archaea</taxon>
        <taxon>Thermoproteota</taxon>
        <taxon>Thermoprotei</taxon>
        <taxon>Thermoproteales</taxon>
        <taxon>Thermoproteaceae</taxon>
        <taxon>Pyrobaculum</taxon>
    </lineage>
</organism>
<evidence type="ECO:0000256" key="1">
    <source>
        <dbReference type="SAM" id="Phobius"/>
    </source>
</evidence>
<reference evidence="2 3" key="1">
    <citation type="journal article" date="2002" name="Proc. Natl. Acad. Sci. U.S.A.">
        <title>Genome sequence of the hyperthermophilic crenarchaeon Pyrobaculum aerophilum.</title>
        <authorList>
            <person name="Fitz-Gibbon S.T."/>
            <person name="Ladner H."/>
            <person name="Kim U.J."/>
            <person name="Stetter K.O."/>
            <person name="Simon M.I."/>
            <person name="Miller J.H."/>
        </authorList>
    </citation>
    <scope>NUCLEOTIDE SEQUENCE [LARGE SCALE GENOMIC DNA]</scope>
    <source>
        <strain evidence="3">ATCC 51768 / DSM 7523 / JCM 9630 / CIP 104966 / NBRC 100827 / IM2</strain>
    </source>
</reference>
<feature type="transmembrane region" description="Helical" evidence="1">
    <location>
        <begin position="21"/>
        <end position="48"/>
    </location>
</feature>
<feature type="transmembrane region" description="Helical" evidence="1">
    <location>
        <begin position="98"/>
        <end position="120"/>
    </location>
</feature>
<keyword evidence="1" id="KW-0472">Membrane</keyword>
<dbReference type="EnsemblBacteria" id="AAL63042">
    <property type="protein sequence ID" value="AAL63042"/>
    <property type="gene ID" value="PAE0808"/>
</dbReference>
<sequence>MLIRALAQLLSRKRFNALGVAIFRTVEAFLLYSLSVTSGHIALTAYLVDNIIAGSYRPSVGFIIRKLANRGGDLGFHYLLRDLGAFTGTLLGLVFPHIIFVILAVAYLLSIYINFNLLLFENLSIL</sequence>
<evidence type="ECO:0000313" key="2">
    <source>
        <dbReference type="EMBL" id="AAL63042.1"/>
    </source>
</evidence>
<gene>
    <name evidence="2" type="ordered locus">PAE0808</name>
</gene>
<dbReference type="KEGG" id="pai:PAE0808"/>
<dbReference type="PATRIC" id="fig|178306.9.peg.591"/>
<dbReference type="InParanoid" id="Q8ZYF1"/>
<keyword evidence="1" id="KW-0812">Transmembrane</keyword>
<keyword evidence="1" id="KW-1133">Transmembrane helix</keyword>
<proteinExistence type="predicted"/>
<dbReference type="STRING" id="178306.PAE0808"/>
<evidence type="ECO:0000313" key="3">
    <source>
        <dbReference type="Proteomes" id="UP000002439"/>
    </source>
</evidence>
<dbReference type="Proteomes" id="UP000002439">
    <property type="component" value="Chromosome"/>
</dbReference>
<dbReference type="AlphaFoldDB" id="Q8ZYF1"/>
<dbReference type="eggNOG" id="arCOG12866">
    <property type="taxonomic scope" value="Archaea"/>
</dbReference>